<keyword evidence="2" id="KW-0229">DNA integration</keyword>
<organism evidence="8 9">
    <name type="scientific">Methylobacterium nonmethylotrophicum</name>
    <dbReference type="NCBI Taxonomy" id="1141884"/>
    <lineage>
        <taxon>Bacteria</taxon>
        <taxon>Pseudomonadati</taxon>
        <taxon>Pseudomonadota</taxon>
        <taxon>Alphaproteobacteria</taxon>
        <taxon>Hyphomicrobiales</taxon>
        <taxon>Methylobacteriaceae</taxon>
        <taxon>Methylobacterium</taxon>
    </lineage>
</organism>
<feature type="domain" description="Core-binding (CB)" evidence="7">
    <location>
        <begin position="69"/>
        <end position="148"/>
    </location>
</feature>
<feature type="domain" description="Tyr recombinase" evidence="6">
    <location>
        <begin position="167"/>
        <end position="338"/>
    </location>
</feature>
<keyword evidence="4" id="KW-0233">DNA recombination</keyword>
<dbReference type="InterPro" id="IPR010998">
    <property type="entry name" value="Integrase_recombinase_N"/>
</dbReference>
<evidence type="ECO:0000256" key="2">
    <source>
        <dbReference type="ARBA" id="ARBA00022908"/>
    </source>
</evidence>
<dbReference type="EMBL" id="SRLB01000024">
    <property type="protein sequence ID" value="TGD95855.1"/>
    <property type="molecule type" value="Genomic_DNA"/>
</dbReference>
<evidence type="ECO:0000259" key="7">
    <source>
        <dbReference type="PROSITE" id="PS51900"/>
    </source>
</evidence>
<evidence type="ECO:0000313" key="8">
    <source>
        <dbReference type="EMBL" id="TGD95855.1"/>
    </source>
</evidence>
<comment type="similarity">
    <text evidence="1">Belongs to the 'phage' integrase family.</text>
</comment>
<gene>
    <name evidence="8" type="ORF">EU555_25980</name>
</gene>
<reference evidence="8 9" key="1">
    <citation type="submission" date="2019-04" db="EMBL/GenBank/DDBJ databases">
        <authorList>
            <person name="Feng G."/>
            <person name="Zhu H."/>
        </authorList>
    </citation>
    <scope>NUCLEOTIDE SEQUENCE [LARGE SCALE GENOMIC DNA]</scope>
    <source>
        <strain evidence="8 9">6HR-1</strain>
    </source>
</reference>
<dbReference type="GO" id="GO:0006310">
    <property type="term" value="P:DNA recombination"/>
    <property type="evidence" value="ECO:0007669"/>
    <property type="project" value="UniProtKB-KW"/>
</dbReference>
<sequence>MSRIKLRYIHSYIDRHGTQRHYFRRGKQPRTPLPGLPGSHAYMEAYRAALEGKPTTANRPTGTARSAPGSISGLIALYYTTPAFRTLAASTQNTYRGILERFREAHGDKSAATLKREHVRHIVRSMQETPSAANNLLDRIRALMQLAMEEGLRQDDPTQGVKKIPVKTDGFYTWSETDIARFEMHFRIGTRARLAFALLLYTAQRRSDVVRMGPQHISDGVLTLRQQKTGVEVGIPIHPELQRVLDATPTQHLAFLVTAQGKPFTAPGFTNWFHECVREVGLPAGCSPHGLRKAAATRLADAGCSPHEIMAVTGHQTLKEVERYTRAAGRRGLAKRAMGRLGTKA</sequence>
<dbReference type="SUPFAM" id="SSF56349">
    <property type="entry name" value="DNA breaking-rejoining enzymes"/>
    <property type="match status" value="1"/>
</dbReference>
<dbReference type="InterPro" id="IPR050090">
    <property type="entry name" value="Tyrosine_recombinase_XerCD"/>
</dbReference>
<keyword evidence="3 5" id="KW-0238">DNA-binding</keyword>
<dbReference type="InterPro" id="IPR044068">
    <property type="entry name" value="CB"/>
</dbReference>
<evidence type="ECO:0000256" key="5">
    <source>
        <dbReference type="PROSITE-ProRule" id="PRU01248"/>
    </source>
</evidence>
<dbReference type="GO" id="GO:0003677">
    <property type="term" value="F:DNA binding"/>
    <property type="evidence" value="ECO:0007669"/>
    <property type="project" value="UniProtKB-UniRule"/>
</dbReference>
<keyword evidence="9" id="KW-1185">Reference proteome</keyword>
<dbReference type="PROSITE" id="PS51898">
    <property type="entry name" value="TYR_RECOMBINASE"/>
    <property type="match status" value="1"/>
</dbReference>
<dbReference type="Gene3D" id="1.10.150.130">
    <property type="match status" value="1"/>
</dbReference>
<evidence type="ECO:0000256" key="1">
    <source>
        <dbReference type="ARBA" id="ARBA00008857"/>
    </source>
</evidence>
<dbReference type="Gene3D" id="1.10.443.10">
    <property type="entry name" value="Intergrase catalytic core"/>
    <property type="match status" value="1"/>
</dbReference>
<dbReference type="PANTHER" id="PTHR30349:SF41">
    <property type="entry name" value="INTEGRASE_RECOMBINASE PROTEIN MJ0367-RELATED"/>
    <property type="match status" value="1"/>
</dbReference>
<comment type="caution">
    <text evidence="8">The sequence shown here is derived from an EMBL/GenBank/DDBJ whole genome shotgun (WGS) entry which is preliminary data.</text>
</comment>
<dbReference type="PROSITE" id="PS51900">
    <property type="entry name" value="CB"/>
    <property type="match status" value="1"/>
</dbReference>
<dbReference type="OrthoDB" id="7873969at2"/>
<evidence type="ECO:0000256" key="3">
    <source>
        <dbReference type="ARBA" id="ARBA00023125"/>
    </source>
</evidence>
<dbReference type="InterPro" id="IPR002104">
    <property type="entry name" value="Integrase_catalytic"/>
</dbReference>
<evidence type="ECO:0008006" key="10">
    <source>
        <dbReference type="Google" id="ProtNLM"/>
    </source>
</evidence>
<proteinExistence type="inferred from homology"/>
<dbReference type="GO" id="GO:0015074">
    <property type="term" value="P:DNA integration"/>
    <property type="evidence" value="ECO:0007669"/>
    <property type="project" value="UniProtKB-KW"/>
</dbReference>
<name>A0A4Z0NIQ3_9HYPH</name>
<dbReference type="Pfam" id="PF00589">
    <property type="entry name" value="Phage_integrase"/>
    <property type="match status" value="1"/>
</dbReference>
<protein>
    <recommendedName>
        <fullName evidence="10">Integrase</fullName>
    </recommendedName>
</protein>
<evidence type="ECO:0000259" key="6">
    <source>
        <dbReference type="PROSITE" id="PS51898"/>
    </source>
</evidence>
<dbReference type="InterPro" id="IPR011010">
    <property type="entry name" value="DNA_brk_join_enz"/>
</dbReference>
<dbReference type="Proteomes" id="UP000297535">
    <property type="component" value="Unassembled WGS sequence"/>
</dbReference>
<evidence type="ECO:0000256" key="4">
    <source>
        <dbReference type="ARBA" id="ARBA00023172"/>
    </source>
</evidence>
<dbReference type="AlphaFoldDB" id="A0A4Z0NIQ3"/>
<dbReference type="PANTHER" id="PTHR30349">
    <property type="entry name" value="PHAGE INTEGRASE-RELATED"/>
    <property type="match status" value="1"/>
</dbReference>
<accession>A0A4Z0NIQ3</accession>
<dbReference type="InterPro" id="IPR013762">
    <property type="entry name" value="Integrase-like_cat_sf"/>
</dbReference>
<evidence type="ECO:0000313" key="9">
    <source>
        <dbReference type="Proteomes" id="UP000297535"/>
    </source>
</evidence>